<reference evidence="2 3" key="1">
    <citation type="submission" date="2018-06" db="EMBL/GenBank/DDBJ databases">
        <title>A transcriptomic atlas of mushroom development highlights an independent origin of complex multicellularity.</title>
        <authorList>
            <consortium name="DOE Joint Genome Institute"/>
            <person name="Krizsan K."/>
            <person name="Almasi E."/>
            <person name="Merenyi Z."/>
            <person name="Sahu N."/>
            <person name="Viragh M."/>
            <person name="Koszo T."/>
            <person name="Mondo S."/>
            <person name="Kiss B."/>
            <person name="Balint B."/>
            <person name="Kues U."/>
            <person name="Barry K."/>
            <person name="Hegedus J.C."/>
            <person name="Henrissat B."/>
            <person name="Johnson J."/>
            <person name="Lipzen A."/>
            <person name="Ohm R."/>
            <person name="Nagy I."/>
            <person name="Pangilinan J."/>
            <person name="Yan J."/>
            <person name="Xiong Y."/>
            <person name="Grigoriev I.V."/>
            <person name="Hibbett D.S."/>
            <person name="Nagy L.G."/>
        </authorList>
    </citation>
    <scope>NUCLEOTIDE SEQUENCE [LARGE SCALE GENOMIC DNA]</scope>
    <source>
        <strain evidence="2 3">SZMC22713</strain>
    </source>
</reference>
<accession>A0A4Y7PFE6</accession>
<sequence>MKGPPDADVELRKRLNEAGGIIGCAALGMLPKEWVDAQKIRNDVLNMPVVGCRENHGFFSAAQLNIARAVKSDSKDGMGKDIGVAADPHMDDGDAFGNYSVMTSYTDVPPGSKPGRIYFPETKTYRDQIPGAPDVFNGRRYHYASPPRVPSNMEVVPEWAYRLSFILYPNQFTTYRTGPIALSFGPDTKVIESDSSAAPGPPSRLAGNATFVRDGLNIMAKPDHDTFITRELYALVCAVLKGSTITVKNKEFFEAFGTVGPDGQFVPMGPWPLGPGGSEAALRESLLALLTKVDRRQTPFIFSMAGDGPTYGERRQKKSKRDANGNEIAREETQIDDRESDQEEEAPVLRRSTRLAEGNDSPNAAKKASTSRLMGGNGANIASHGNNQDGDSVTAGNGGGVLMTLFQSQNPSTSGNSLTRSSMESPTGPLSPLAQGLQHLLLSAELKNLLRSLLNQTVPGSYIDLSISVVPFVWFQDRFDANPLSHSAFSLSSHITSGLASAAHNMVHNKLHRAQAMFAHWRLWVWFIVYLEPALDEEILMASSPHTRMSPPRGWLEDLVKYVARHIGSGEKACQLTAAEIFKGSFQAPDFTMRSHTSLDLHAVIVPHIRTQCIDAITFWLGFGTRRSRSVWRLQGAVIGAIFNVFQGSGVLLSPTVWRAYSWPESFAFPPNSNNLSSEDQIDNLCESLCMRRRKDPLISPIFAHFDSIVQLHLPELHSSFYVATGQPLVHGPSLQQKSAEKVVAFMRDLYPILYKDPNSYSDLCNHVVMDIDKYSPFRELAPSRAMILTSPCYAHPAIYTRLGFFNALVFRAITYGADFLRKDKAKYFLSAIDFQSQVDLNRLKGGDRSHNKYFCRANAYGNATNRSLANVPLLWDKSDLWENFIRPYHTAHELVPFHAMQQWILKAKFKGVGDLTAFLLAGDLMYANVVSAPSPDSIGSTIIRFGKGPFSALKRLQVIGSKLTPGAEFADEDSPQVQAFVQLYHAVGELLLEREMELIGGFDVIIFEHTLCKMSRSSDYHGFFK</sequence>
<feature type="compositionally biased region" description="Polar residues" evidence="1">
    <location>
        <begin position="383"/>
        <end position="395"/>
    </location>
</feature>
<feature type="region of interest" description="Disordered" evidence="1">
    <location>
        <begin position="302"/>
        <end position="429"/>
    </location>
</feature>
<dbReference type="OrthoDB" id="2934473at2759"/>
<dbReference type="VEuPathDB" id="FungiDB:BD410DRAFT_846641"/>
<keyword evidence="3" id="KW-1185">Reference proteome</keyword>
<dbReference type="AlphaFoldDB" id="A0A4Y7PFE6"/>
<evidence type="ECO:0000256" key="1">
    <source>
        <dbReference type="SAM" id="MobiDB-lite"/>
    </source>
</evidence>
<gene>
    <name evidence="2" type="ORF">BD410DRAFT_846641</name>
</gene>
<evidence type="ECO:0000313" key="2">
    <source>
        <dbReference type="EMBL" id="TDL13761.1"/>
    </source>
</evidence>
<name>A0A4Y7PFE6_9AGAM</name>
<dbReference type="Proteomes" id="UP000294933">
    <property type="component" value="Unassembled WGS sequence"/>
</dbReference>
<feature type="compositionally biased region" description="Polar residues" evidence="1">
    <location>
        <begin position="405"/>
        <end position="425"/>
    </location>
</feature>
<organism evidence="2 3">
    <name type="scientific">Rickenella mellea</name>
    <dbReference type="NCBI Taxonomy" id="50990"/>
    <lineage>
        <taxon>Eukaryota</taxon>
        <taxon>Fungi</taxon>
        <taxon>Dikarya</taxon>
        <taxon>Basidiomycota</taxon>
        <taxon>Agaricomycotina</taxon>
        <taxon>Agaricomycetes</taxon>
        <taxon>Hymenochaetales</taxon>
        <taxon>Rickenellaceae</taxon>
        <taxon>Rickenella</taxon>
    </lineage>
</organism>
<feature type="compositionally biased region" description="Basic and acidic residues" evidence="1">
    <location>
        <begin position="321"/>
        <end position="337"/>
    </location>
</feature>
<proteinExistence type="predicted"/>
<dbReference type="EMBL" id="ML170471">
    <property type="protein sequence ID" value="TDL13761.1"/>
    <property type="molecule type" value="Genomic_DNA"/>
</dbReference>
<evidence type="ECO:0000313" key="3">
    <source>
        <dbReference type="Proteomes" id="UP000294933"/>
    </source>
</evidence>
<protein>
    <submittedName>
        <fullName evidence="2">Uncharacterized protein</fullName>
    </submittedName>
</protein>